<evidence type="ECO:0000256" key="1">
    <source>
        <dbReference type="SAM" id="MobiDB-lite"/>
    </source>
</evidence>
<dbReference type="PANTHER" id="PTHR45749">
    <property type="match status" value="1"/>
</dbReference>
<organism evidence="4 5">
    <name type="scientific">Dryococelus australis</name>
    <dbReference type="NCBI Taxonomy" id="614101"/>
    <lineage>
        <taxon>Eukaryota</taxon>
        <taxon>Metazoa</taxon>
        <taxon>Ecdysozoa</taxon>
        <taxon>Arthropoda</taxon>
        <taxon>Hexapoda</taxon>
        <taxon>Insecta</taxon>
        <taxon>Pterygota</taxon>
        <taxon>Neoptera</taxon>
        <taxon>Polyneoptera</taxon>
        <taxon>Phasmatodea</taxon>
        <taxon>Verophasmatodea</taxon>
        <taxon>Anareolatae</taxon>
        <taxon>Phasmatidae</taxon>
        <taxon>Eurycanthinae</taxon>
        <taxon>Dryococelus</taxon>
    </lineage>
</organism>
<proteinExistence type="predicted"/>
<dbReference type="PANTHER" id="PTHR45749:SF37">
    <property type="entry name" value="OS05G0311600 PROTEIN"/>
    <property type="match status" value="1"/>
</dbReference>
<feature type="domain" description="HAT C-terminal dimerisation" evidence="2">
    <location>
        <begin position="504"/>
        <end position="564"/>
    </location>
</feature>
<feature type="compositionally biased region" description="Polar residues" evidence="1">
    <location>
        <begin position="78"/>
        <end position="87"/>
    </location>
</feature>
<feature type="region of interest" description="Disordered" evidence="1">
    <location>
        <begin position="78"/>
        <end position="105"/>
    </location>
</feature>
<dbReference type="EMBL" id="JARBHB010000008">
    <property type="protein sequence ID" value="KAJ8876829.1"/>
    <property type="molecule type" value="Genomic_DNA"/>
</dbReference>
<feature type="domain" description="DUF4371" evidence="3">
    <location>
        <begin position="281"/>
        <end position="466"/>
    </location>
</feature>
<evidence type="ECO:0000259" key="3">
    <source>
        <dbReference type="Pfam" id="PF14291"/>
    </source>
</evidence>
<keyword evidence="5" id="KW-1185">Reference proteome</keyword>
<dbReference type="InterPro" id="IPR008906">
    <property type="entry name" value="HATC_C_dom"/>
</dbReference>
<evidence type="ECO:0000313" key="5">
    <source>
        <dbReference type="Proteomes" id="UP001159363"/>
    </source>
</evidence>
<accession>A0ABQ9GXR5</accession>
<reference evidence="4 5" key="1">
    <citation type="submission" date="2023-02" db="EMBL/GenBank/DDBJ databases">
        <title>LHISI_Scaffold_Assembly.</title>
        <authorList>
            <person name="Stuart O.P."/>
            <person name="Cleave R."/>
            <person name="Magrath M.J.L."/>
            <person name="Mikheyev A.S."/>
        </authorList>
    </citation>
    <scope>NUCLEOTIDE SEQUENCE [LARGE SCALE GENOMIC DNA]</scope>
    <source>
        <strain evidence="4">Daus_M_001</strain>
        <tissue evidence="4">Leg muscle</tissue>
    </source>
</reference>
<feature type="compositionally biased region" description="Low complexity" evidence="1">
    <location>
        <begin position="93"/>
        <end position="103"/>
    </location>
</feature>
<dbReference type="InterPro" id="IPR025398">
    <property type="entry name" value="DUF4371"/>
</dbReference>
<dbReference type="Pfam" id="PF05699">
    <property type="entry name" value="Dimer_Tnp_hAT"/>
    <property type="match status" value="1"/>
</dbReference>
<dbReference type="Proteomes" id="UP001159363">
    <property type="component" value="Chromosome 7"/>
</dbReference>
<name>A0ABQ9GXR5_9NEOP</name>
<gene>
    <name evidence="4" type="ORF">PR048_021276</name>
</gene>
<protein>
    <submittedName>
        <fullName evidence="4">Uncharacterized protein</fullName>
    </submittedName>
</protein>
<comment type="caution">
    <text evidence="4">The sequence shown here is derived from an EMBL/GenBank/DDBJ whole genome shotgun (WGS) entry which is preliminary data.</text>
</comment>
<evidence type="ECO:0000313" key="4">
    <source>
        <dbReference type="EMBL" id="KAJ8876829.1"/>
    </source>
</evidence>
<evidence type="ECO:0000259" key="2">
    <source>
        <dbReference type="Pfam" id="PF05699"/>
    </source>
</evidence>
<sequence>MSGRGKVTLLDDDDDVHNVFGLLFESSGERSCSQTWGTVMTFTYKWFRSETKLMISHLMKMSITSYFISTKKEKLTEATNTPAQSANSDVTDHVTTTTGTSDTESIEVPELSYEKYASRLVEDRGSSSDSFVTGKISTPSTGNEFCDAGVSKPMYSSVTVVNDIAEFVGATAKLTNSQKMAKLHSLWKPPSNFEFPRQDGKSFKRHFQRRWLDEYKWLAYSKINSDLYCASKLSNYSNSLSPTTCHKNIVLAQADVTVVEKRKETIDMQLDHSRKKDTENNRERLHGVVETIRLCGLQNFPLRDHADSGHISLSIPVDNDANFRSLLRYRANEEDQALQDHIENSSHNVMYTSPRIQKEIIDCFGQLVQKKIAERVKKSCFYTVLGDETSDISQVEQFSLCVRYVDDYEEPYIVKDDFLSFVPVYDVTGEALAEVIERSIAACGFNLAHIRGQGYDGASSMRGQFREDLKDTYEDAFKGEWDLWKKKWNGIEEKPTCAIDGLAKCDRHLFPNEYILLKILAVLPVSPISVERSFLNMKLIKSFLRSTISENRLNGLALMFIHRALTLQISIHELLDHFTQPSQRILKPWLSGSVVVGLADGMPGSWLRRVWE</sequence>
<dbReference type="Pfam" id="PF14291">
    <property type="entry name" value="DUF4371"/>
    <property type="match status" value="1"/>
</dbReference>